<feature type="compositionally biased region" description="Low complexity" evidence="4">
    <location>
        <begin position="26"/>
        <end position="35"/>
    </location>
</feature>
<dbReference type="InterPro" id="IPR009061">
    <property type="entry name" value="DNA-bd_dom_put_sf"/>
</dbReference>
<comment type="caution">
    <text evidence="5">The sequence shown here is derived from an EMBL/GenBank/DDBJ whole genome shotgun (WGS) entry which is preliminary data.</text>
</comment>
<feature type="region of interest" description="Disordered" evidence="4">
    <location>
        <begin position="26"/>
        <end position="105"/>
    </location>
</feature>
<accession>A0ABQ6MFY9</accession>
<keyword evidence="3" id="KW-0539">Nucleus</keyword>
<dbReference type="Gene3D" id="3.90.530.10">
    <property type="entry name" value="XPA C-terminal domain"/>
    <property type="match status" value="1"/>
</dbReference>
<feature type="region of interest" description="Disordered" evidence="4">
    <location>
        <begin position="1"/>
        <end position="20"/>
    </location>
</feature>
<feature type="compositionally biased region" description="Basic and acidic residues" evidence="4">
    <location>
        <begin position="1"/>
        <end position="16"/>
    </location>
</feature>
<evidence type="ECO:0000256" key="4">
    <source>
        <dbReference type="SAM" id="MobiDB-lite"/>
    </source>
</evidence>
<name>A0ABQ6MFY9_9STRA</name>
<sequence length="207" mass="22458">MSALTDEQKARIESSRAKAAAARLAAGKRASLASRMEAAKNRTLAPPSYRPPSDSRAPAGFIPAPARPPKPAAAQPARPEEAAADPQLISSGRALPPPPAYSEGLISQSRALDRYLLPPSALSGLDWVERENPAGHERKPIKLYEEALVKERGVARWGSLEGIEEERARREEERVDLRKRRITGEQQGKKARKKGGKTEMAGVSDSK</sequence>
<organism evidence="5 6">
    <name type="scientific">Tetraparma gracilis</name>
    <dbReference type="NCBI Taxonomy" id="2962635"/>
    <lineage>
        <taxon>Eukaryota</taxon>
        <taxon>Sar</taxon>
        <taxon>Stramenopiles</taxon>
        <taxon>Ochrophyta</taxon>
        <taxon>Bolidophyceae</taxon>
        <taxon>Parmales</taxon>
        <taxon>Triparmaceae</taxon>
        <taxon>Tetraparma</taxon>
    </lineage>
</organism>
<dbReference type="InterPro" id="IPR037129">
    <property type="entry name" value="XPA_sf"/>
</dbReference>
<dbReference type="Proteomes" id="UP001165060">
    <property type="component" value="Unassembled WGS sequence"/>
</dbReference>
<evidence type="ECO:0000256" key="3">
    <source>
        <dbReference type="ARBA" id="ARBA00023242"/>
    </source>
</evidence>
<feature type="region of interest" description="Disordered" evidence="4">
    <location>
        <begin position="165"/>
        <end position="207"/>
    </location>
</feature>
<dbReference type="SUPFAM" id="SSF46955">
    <property type="entry name" value="Putative DNA-binding domain"/>
    <property type="match status" value="1"/>
</dbReference>
<evidence type="ECO:0000313" key="6">
    <source>
        <dbReference type="Proteomes" id="UP001165060"/>
    </source>
</evidence>
<comment type="subcellular location">
    <subcellularLocation>
        <location evidence="1">Nucleus</location>
    </subcellularLocation>
</comment>
<protein>
    <submittedName>
        <fullName evidence="5">Uncharacterized protein</fullName>
    </submittedName>
</protein>
<keyword evidence="2" id="KW-0862">Zinc</keyword>
<keyword evidence="6" id="KW-1185">Reference proteome</keyword>
<reference evidence="5 6" key="1">
    <citation type="journal article" date="2023" name="Commun. Biol.">
        <title>Genome analysis of Parmales, the sister group of diatoms, reveals the evolutionary specialization of diatoms from phago-mixotrophs to photoautotrophs.</title>
        <authorList>
            <person name="Ban H."/>
            <person name="Sato S."/>
            <person name="Yoshikawa S."/>
            <person name="Yamada K."/>
            <person name="Nakamura Y."/>
            <person name="Ichinomiya M."/>
            <person name="Sato N."/>
            <person name="Blanc-Mathieu R."/>
            <person name="Endo H."/>
            <person name="Kuwata A."/>
            <person name="Ogata H."/>
        </authorList>
    </citation>
    <scope>NUCLEOTIDE SEQUENCE [LARGE SCALE GENOMIC DNA]</scope>
</reference>
<dbReference type="CDD" id="cd21075">
    <property type="entry name" value="DBD_XPA-like"/>
    <property type="match status" value="1"/>
</dbReference>
<evidence type="ECO:0000313" key="5">
    <source>
        <dbReference type="EMBL" id="GMI25125.1"/>
    </source>
</evidence>
<feature type="compositionally biased region" description="Basic and acidic residues" evidence="4">
    <location>
        <begin position="165"/>
        <end position="176"/>
    </location>
</feature>
<gene>
    <name evidence="5" type="ORF">TeGR_g7527</name>
</gene>
<proteinExistence type="predicted"/>
<dbReference type="EMBL" id="BRYB01001408">
    <property type="protein sequence ID" value="GMI25125.1"/>
    <property type="molecule type" value="Genomic_DNA"/>
</dbReference>
<evidence type="ECO:0000256" key="1">
    <source>
        <dbReference type="ARBA" id="ARBA00004123"/>
    </source>
</evidence>
<evidence type="ECO:0000256" key="2">
    <source>
        <dbReference type="ARBA" id="ARBA00022833"/>
    </source>
</evidence>